<keyword evidence="9" id="KW-1185">Reference proteome</keyword>
<proteinExistence type="inferred from homology"/>
<comment type="catalytic activity">
    <reaction evidence="1">
        <text>(2R)-2-phosphoglycerate = (2R)-3-phosphoglycerate</text>
        <dbReference type="Rhea" id="RHEA:15901"/>
        <dbReference type="ChEBI" id="CHEBI:58272"/>
        <dbReference type="ChEBI" id="CHEBI:58289"/>
        <dbReference type="EC" id="5.4.2.12"/>
    </reaction>
</comment>
<dbReference type="CDD" id="cd16011">
    <property type="entry name" value="iPGM_like"/>
    <property type="match status" value="1"/>
</dbReference>
<feature type="domain" description="Metalloenzyme" evidence="7">
    <location>
        <begin position="1"/>
        <end position="379"/>
    </location>
</feature>
<dbReference type="Pfam" id="PF10143">
    <property type="entry name" value="PhosphMutase"/>
    <property type="match status" value="1"/>
</dbReference>
<dbReference type="RefSeq" id="WP_085050831.1">
    <property type="nucleotide sequence ID" value="NZ_LNQR01000009.1"/>
</dbReference>
<evidence type="ECO:0000256" key="6">
    <source>
        <dbReference type="ARBA" id="ARBA00023235"/>
    </source>
</evidence>
<dbReference type="InterPro" id="IPR023665">
    <property type="entry name" value="ApgAM_prokaryotes"/>
</dbReference>
<evidence type="ECO:0000256" key="5">
    <source>
        <dbReference type="ARBA" id="ARBA00023152"/>
    </source>
</evidence>
<dbReference type="Gene3D" id="3.40.720.10">
    <property type="entry name" value="Alkaline Phosphatase, subunit A"/>
    <property type="match status" value="1"/>
</dbReference>
<evidence type="ECO:0000313" key="9">
    <source>
        <dbReference type="Proteomes" id="UP000060487"/>
    </source>
</evidence>
<evidence type="ECO:0000256" key="1">
    <source>
        <dbReference type="ARBA" id="ARBA00000370"/>
    </source>
</evidence>
<dbReference type="InterPro" id="IPR004456">
    <property type="entry name" value="Pglycerate_mutase_ApgM"/>
</dbReference>
<reference evidence="8 9" key="1">
    <citation type="submission" date="2015-11" db="EMBL/GenBank/DDBJ databases">
        <authorList>
            <person name="Lin W."/>
        </authorList>
    </citation>
    <scope>NUCLEOTIDE SEQUENCE [LARGE SCALE GENOMIC DNA]</scope>
    <source>
        <strain evidence="8 9">HCH-1</strain>
    </source>
</reference>
<evidence type="ECO:0000259" key="7">
    <source>
        <dbReference type="Pfam" id="PF01676"/>
    </source>
</evidence>
<dbReference type="InterPro" id="IPR017850">
    <property type="entry name" value="Alkaline_phosphatase_core_sf"/>
</dbReference>
<organism evidence="8 9">
    <name type="scientific">Candidatus Magnetominusculus xianensis</name>
    <dbReference type="NCBI Taxonomy" id="1748249"/>
    <lineage>
        <taxon>Bacteria</taxon>
        <taxon>Pseudomonadati</taxon>
        <taxon>Nitrospirota</taxon>
        <taxon>Nitrospiria</taxon>
        <taxon>Nitrospirales</taxon>
        <taxon>Nitrospiraceae</taxon>
        <taxon>Candidatus Magnetominusculus</taxon>
    </lineage>
</organism>
<dbReference type="Pfam" id="PF01676">
    <property type="entry name" value="Metalloenzyme"/>
    <property type="match status" value="1"/>
</dbReference>
<evidence type="ECO:0000313" key="8">
    <source>
        <dbReference type="EMBL" id="KWT93546.1"/>
    </source>
</evidence>
<dbReference type="NCBIfam" id="NF003242">
    <property type="entry name" value="PRK04200.1"/>
    <property type="match status" value="1"/>
</dbReference>
<dbReference type="EMBL" id="LNQR01000009">
    <property type="protein sequence ID" value="KWT93546.1"/>
    <property type="molecule type" value="Genomic_DNA"/>
</dbReference>
<dbReference type="SUPFAM" id="SSF53649">
    <property type="entry name" value="Alkaline phosphatase-like"/>
    <property type="match status" value="1"/>
</dbReference>
<comment type="pathway">
    <text evidence="3">Carbohydrate degradation.</text>
</comment>
<name>A0ABR5SJ38_9BACT</name>
<comment type="similarity">
    <text evidence="4">Belongs to the BPG-independent phosphoglycerate mutase family. A-PGAM subfamily.</text>
</comment>
<sequence length="400" mass="43609">MKYIVLIGDGMADMPLEAIGGLTPLQKAVTANMDILASGGTLGMVRTVPEGFPPGSDVANLSILGYNPKDYYSGRAPLEAASMGIPLGEGDAAFRCNLVCLDFTETRMADYSSGHIASEEARVLITDLNRELSSDKIKFYPGISYRHLMVYKDGPIDMSCTPPHDITGRAFTQYLPHGHGADVLLSLMQRSQEILRDHPVNIERVSRGKPPANSIWLWGQGKRPALPSFKAKYGIEGSLISAVDLTKGLGICAGLKVIDVPGATGYLDTNYTGKARYGVDSLKDRDFVYIHVEAPDEAGHSGKLDDKIRAIEDFDSLVVGEVMRLLRDTGDYKILLMPDHPTPIALKTHTNASVPFVIYDSRNVKTDTTVSYDEGIASLDDTVYIDDGHTLMSYFITGQR</sequence>
<comment type="function">
    <text evidence="2">Catalyzes the interconversion of 2-phosphoglycerate and 3-phosphoglycerate.</text>
</comment>
<dbReference type="NCBIfam" id="TIGR02535">
    <property type="entry name" value="hyp_Hser_kinase"/>
    <property type="match status" value="1"/>
</dbReference>
<dbReference type="InterPro" id="IPR042253">
    <property type="entry name" value="Pglycerate_mutase_ApgM_sf"/>
</dbReference>
<dbReference type="Gene3D" id="3.30.70.2130">
    <property type="entry name" value="Metalloenzyme domain"/>
    <property type="match status" value="1"/>
</dbReference>
<protein>
    <submittedName>
        <fullName evidence="8">Phosphoglycerate mutase</fullName>
    </submittedName>
</protein>
<comment type="caution">
    <text evidence="8">The sequence shown here is derived from an EMBL/GenBank/DDBJ whole genome shotgun (WGS) entry which is preliminary data.</text>
</comment>
<keyword evidence="5" id="KW-0324">Glycolysis</keyword>
<evidence type="ECO:0000256" key="4">
    <source>
        <dbReference type="ARBA" id="ARBA00005524"/>
    </source>
</evidence>
<dbReference type="PANTHER" id="PTHR31209">
    <property type="entry name" value="COFACTOR-INDEPENDENT PHOSPHOGLYCERATE MUTASE"/>
    <property type="match status" value="1"/>
</dbReference>
<dbReference type="InterPro" id="IPR006124">
    <property type="entry name" value="Metalloenzyme"/>
</dbReference>
<dbReference type="NCBIfam" id="TIGR00306">
    <property type="entry name" value="apgM"/>
    <property type="match status" value="1"/>
</dbReference>
<dbReference type="PANTHER" id="PTHR31209:SF4">
    <property type="entry name" value="2,3-BISPHOSPHOGLYCERATE-INDEPENDENT PHOSPHOGLYCERATE MUTASE"/>
    <property type="match status" value="1"/>
</dbReference>
<keyword evidence="6" id="KW-0413">Isomerase</keyword>
<gene>
    <name evidence="8" type="ORF">ASN18_0296</name>
</gene>
<evidence type="ECO:0000256" key="2">
    <source>
        <dbReference type="ARBA" id="ARBA00002315"/>
    </source>
</evidence>
<dbReference type="Proteomes" id="UP000060487">
    <property type="component" value="Unassembled WGS sequence"/>
</dbReference>
<evidence type="ECO:0000256" key="3">
    <source>
        <dbReference type="ARBA" id="ARBA00004921"/>
    </source>
</evidence>
<dbReference type="PIRSF" id="PIRSF006392">
    <property type="entry name" value="IPGAM_arch"/>
    <property type="match status" value="1"/>
</dbReference>
<accession>A0ABR5SJ38</accession>